<proteinExistence type="predicted"/>
<reference evidence="2 3" key="1">
    <citation type="journal article" date="2009" name="Environ. Microbiol.">
        <title>Genome sequence of Desulfobacterium autotrophicum HRM2, a marine sulfate reducer oxidizing organic carbon completely to carbon dioxide.</title>
        <authorList>
            <person name="Strittmatter A.W."/>
            <person name="Liesegang H."/>
            <person name="Rabus R."/>
            <person name="Decker I."/>
            <person name="Amann J."/>
            <person name="Andres S."/>
            <person name="Henne A."/>
            <person name="Fricke W.F."/>
            <person name="Martinez-Arias R."/>
            <person name="Bartels D."/>
            <person name="Goesmann A."/>
            <person name="Krause L."/>
            <person name="Puehler A."/>
            <person name="Klenk H.P."/>
            <person name="Richter M."/>
            <person name="Schuler M."/>
            <person name="Gloeckner F.O."/>
            <person name="Meyerdierks A."/>
            <person name="Gottschalk G."/>
            <person name="Amann R."/>
        </authorList>
    </citation>
    <scope>NUCLEOTIDE SEQUENCE [LARGE SCALE GENOMIC DNA]</scope>
    <source>
        <strain evidence="3">ATCC 43914 / DSM 3382 / HRM2</strain>
    </source>
</reference>
<dbReference type="AlphaFoldDB" id="C0QCS4"/>
<dbReference type="Pfam" id="PF08668">
    <property type="entry name" value="HDOD"/>
    <property type="match status" value="1"/>
</dbReference>
<organism evidence="2 3">
    <name type="scientific">Desulforapulum autotrophicum (strain ATCC 43914 / DSM 3382 / VKM B-1955 / HRM2)</name>
    <name type="common">Desulfobacterium autotrophicum</name>
    <dbReference type="NCBI Taxonomy" id="177437"/>
    <lineage>
        <taxon>Bacteria</taxon>
        <taxon>Pseudomonadati</taxon>
        <taxon>Thermodesulfobacteriota</taxon>
        <taxon>Desulfobacteria</taxon>
        <taxon>Desulfobacterales</taxon>
        <taxon>Desulfobacteraceae</taxon>
        <taxon>Desulforapulum</taxon>
    </lineage>
</organism>
<dbReference type="HOGENOM" id="CLU_548278_0_0_7"/>
<dbReference type="STRING" id="177437.HRM2_20520"/>
<evidence type="ECO:0000313" key="2">
    <source>
        <dbReference type="EMBL" id="ACN15151.1"/>
    </source>
</evidence>
<name>C0QCS4_DESAH</name>
<dbReference type="KEGG" id="dat:HRM2_20520"/>
<dbReference type="RefSeq" id="WP_015903929.1">
    <property type="nucleotide sequence ID" value="NC_012108.1"/>
</dbReference>
<dbReference type="InterPro" id="IPR052340">
    <property type="entry name" value="RNase_Y/CdgJ"/>
</dbReference>
<dbReference type="PROSITE" id="PS51833">
    <property type="entry name" value="HDOD"/>
    <property type="match status" value="1"/>
</dbReference>
<accession>C0QCS4</accession>
<dbReference type="SUPFAM" id="SSF109604">
    <property type="entry name" value="HD-domain/PDEase-like"/>
    <property type="match status" value="1"/>
</dbReference>
<dbReference type="PANTHER" id="PTHR33525:SF3">
    <property type="entry name" value="RIBONUCLEASE Y"/>
    <property type="match status" value="1"/>
</dbReference>
<protein>
    <submittedName>
        <fullName evidence="2">Signal transduction protein</fullName>
    </submittedName>
</protein>
<dbReference type="InterPro" id="IPR013976">
    <property type="entry name" value="HDOD"/>
</dbReference>
<evidence type="ECO:0000259" key="1">
    <source>
        <dbReference type="PROSITE" id="PS51833"/>
    </source>
</evidence>
<dbReference type="Proteomes" id="UP000000442">
    <property type="component" value="Chromosome"/>
</dbReference>
<dbReference type="Gene3D" id="1.10.3210.10">
    <property type="entry name" value="Hypothetical protein af1432"/>
    <property type="match status" value="1"/>
</dbReference>
<feature type="domain" description="HDOD" evidence="1">
    <location>
        <begin position="222"/>
        <end position="413"/>
    </location>
</feature>
<gene>
    <name evidence="2" type="ordered locus">HRM2_20520</name>
</gene>
<keyword evidence="3" id="KW-1185">Reference proteome</keyword>
<evidence type="ECO:0000313" key="3">
    <source>
        <dbReference type="Proteomes" id="UP000000442"/>
    </source>
</evidence>
<dbReference type="PANTHER" id="PTHR33525">
    <property type="match status" value="1"/>
</dbReference>
<sequence length="497" mass="56432">MVEKQLDKILKKNTLYHLGFAQDVPGFNVGIAALSCILLIQKRQKDISISEDSSLSSYTSETLLDELMDMGVAVDCDYDEIIRRIQDEKYIFIDSEDRYSSGKLSIILTHVFSLVYPTMEGMLLIAYLVETAKSVKSIGNNIKKTLTQVDQTLRSQGVSVGMEKMPQGYGPVLNKIVFHPHVAIGNGEIRPSSFATIFRERARKRKRVIVYLENSMKKKGDLPVLPLNGRSMKQQMAQHLYSTSDISDIILSDVAMIINILKKANQGGKKKAIATISHAIMLLGNDELHKTIEAFTSLDDIDDADLRKEFEHFFVTSYMSNSITRHYAMKSEIKDIEQMCICSMIHNLGQMIVLYYYPEAYNQIKKITLQHNNKRRAAREVLGTTYDNIGIYFATEWHLPFTTIESLRVCYFNRIGKTRDNLIINLPFCSGELCAFLGGGLDKRQTMRLRELVNSLNLFSRELSSLLEKAWNDTKAFSKKQKISITKRELAKIAATG</sequence>
<dbReference type="EMBL" id="CP001087">
    <property type="protein sequence ID" value="ACN15151.1"/>
    <property type="molecule type" value="Genomic_DNA"/>
</dbReference>
<dbReference type="eggNOG" id="COG1639">
    <property type="taxonomic scope" value="Bacteria"/>
</dbReference>